<name>A0ABW9RN79_9BACT</name>
<keyword evidence="1" id="KW-0378">Hydrolase</keyword>
<feature type="non-terminal residue" evidence="1">
    <location>
        <position position="65"/>
    </location>
</feature>
<dbReference type="EMBL" id="SMLW01000406">
    <property type="protein sequence ID" value="MTI24390.1"/>
    <property type="molecule type" value="Genomic_DNA"/>
</dbReference>
<proteinExistence type="predicted"/>
<dbReference type="RefSeq" id="WP_221417941.1">
    <property type="nucleotide sequence ID" value="NZ_SMLW01000406.1"/>
</dbReference>
<dbReference type="Proteomes" id="UP000798808">
    <property type="component" value="Unassembled WGS sequence"/>
</dbReference>
<reference evidence="1 2" key="1">
    <citation type="submission" date="2019-02" db="EMBL/GenBank/DDBJ databases">
        <authorList>
            <person name="Goldberg S.R."/>
            <person name="Haltli B.A."/>
            <person name="Correa H."/>
            <person name="Russell K.G."/>
        </authorList>
    </citation>
    <scope>NUCLEOTIDE SEQUENCE [LARGE SCALE GENOMIC DNA]</scope>
    <source>
        <strain evidence="1 2">JCM 16186</strain>
    </source>
</reference>
<gene>
    <name evidence="1" type="ORF">E1163_05475</name>
</gene>
<sequence>MIAISPTDLDWFEFLRESGFNNEINFWTPTPWNITGLGAGDKLYFMLKSPIRKIGGFGEFKEYVN</sequence>
<keyword evidence="1" id="KW-0540">Nuclease</keyword>
<accession>A0ABW9RN79</accession>
<organism evidence="1 2">
    <name type="scientific">Fulvivirga kasyanovii</name>
    <dbReference type="NCBI Taxonomy" id="396812"/>
    <lineage>
        <taxon>Bacteria</taxon>
        <taxon>Pseudomonadati</taxon>
        <taxon>Bacteroidota</taxon>
        <taxon>Cytophagia</taxon>
        <taxon>Cytophagales</taxon>
        <taxon>Fulvivirgaceae</taxon>
        <taxon>Fulvivirga</taxon>
    </lineage>
</organism>
<evidence type="ECO:0000313" key="2">
    <source>
        <dbReference type="Proteomes" id="UP000798808"/>
    </source>
</evidence>
<protein>
    <submittedName>
        <fullName evidence="1">HNH endonuclease</fullName>
    </submittedName>
</protein>
<comment type="caution">
    <text evidence="1">The sequence shown here is derived from an EMBL/GenBank/DDBJ whole genome shotgun (WGS) entry which is preliminary data.</text>
</comment>
<dbReference type="GO" id="GO:0004519">
    <property type="term" value="F:endonuclease activity"/>
    <property type="evidence" value="ECO:0007669"/>
    <property type="project" value="UniProtKB-KW"/>
</dbReference>
<keyword evidence="1" id="KW-0255">Endonuclease</keyword>
<evidence type="ECO:0000313" key="1">
    <source>
        <dbReference type="EMBL" id="MTI24390.1"/>
    </source>
</evidence>
<keyword evidence="2" id="KW-1185">Reference proteome</keyword>